<dbReference type="Proteomes" id="UP000199542">
    <property type="component" value="Unassembled WGS sequence"/>
</dbReference>
<reference evidence="1 2" key="1">
    <citation type="submission" date="2016-10" db="EMBL/GenBank/DDBJ databases">
        <authorList>
            <person name="de Groot N.N."/>
        </authorList>
    </citation>
    <scope>NUCLEOTIDE SEQUENCE [LARGE SCALE GENOMIC DNA]</scope>
    <source>
        <strain evidence="1 2">CGMCC 1.3401</strain>
    </source>
</reference>
<dbReference type="EMBL" id="FMTM01000020">
    <property type="protein sequence ID" value="SCW89897.1"/>
    <property type="molecule type" value="Genomic_DNA"/>
</dbReference>
<name>A0A1G4U8K2_9HYPH</name>
<dbReference type="AlphaFoldDB" id="A0A1G4U8K2"/>
<evidence type="ECO:0000313" key="2">
    <source>
        <dbReference type="Proteomes" id="UP000199542"/>
    </source>
</evidence>
<gene>
    <name evidence="1" type="ORF">SAMN02927900_06356</name>
</gene>
<accession>A0A1G4U8K2</accession>
<dbReference type="RefSeq" id="WP_167364052.1">
    <property type="nucleotide sequence ID" value="NZ_FMTM01000020.1"/>
</dbReference>
<protein>
    <submittedName>
        <fullName evidence="1">Uncharacterized protein</fullName>
    </submittedName>
</protein>
<organism evidence="1 2">
    <name type="scientific">Rhizobium mongolense subsp. loessense</name>
    <dbReference type="NCBI Taxonomy" id="158890"/>
    <lineage>
        <taxon>Bacteria</taxon>
        <taxon>Pseudomonadati</taxon>
        <taxon>Pseudomonadota</taxon>
        <taxon>Alphaproteobacteria</taxon>
        <taxon>Hyphomicrobiales</taxon>
        <taxon>Rhizobiaceae</taxon>
        <taxon>Rhizobium/Agrobacterium group</taxon>
        <taxon>Rhizobium</taxon>
    </lineage>
</organism>
<proteinExistence type="predicted"/>
<sequence length="58" mass="6800">MVVSLDLLGLASLCWNRNPAQPIDRETAWLLYRANWRFMYQDELTAEEIDLIESLEAD</sequence>
<evidence type="ECO:0000313" key="1">
    <source>
        <dbReference type="EMBL" id="SCW89897.1"/>
    </source>
</evidence>